<evidence type="ECO:0000256" key="4">
    <source>
        <dbReference type="RuleBase" id="RU000675"/>
    </source>
</evidence>
<dbReference type="OrthoDB" id="9813184at2"/>
<dbReference type="Gene3D" id="3.20.20.80">
    <property type="entry name" value="Glycosidases"/>
    <property type="match status" value="1"/>
</dbReference>
<dbReference type="GO" id="GO:0004565">
    <property type="term" value="F:beta-galactosidase activity"/>
    <property type="evidence" value="ECO:0007669"/>
    <property type="project" value="UniProtKB-EC"/>
</dbReference>
<dbReference type="PROSITE" id="PS01182">
    <property type="entry name" value="GLYCOSYL_HYDROL_F35"/>
    <property type="match status" value="1"/>
</dbReference>
<proteinExistence type="inferred from homology"/>
<dbReference type="GO" id="GO:0005975">
    <property type="term" value="P:carbohydrate metabolic process"/>
    <property type="evidence" value="ECO:0007669"/>
    <property type="project" value="InterPro"/>
</dbReference>
<dbReference type="EC" id="3.2.1.23" evidence="4"/>
<evidence type="ECO:0000259" key="6">
    <source>
        <dbReference type="Pfam" id="PF01301"/>
    </source>
</evidence>
<dbReference type="KEGG" id="byl:A4V09_17485"/>
<dbReference type="Proteomes" id="UP000092574">
    <property type="component" value="Chromosome"/>
</dbReference>
<evidence type="ECO:0000313" key="8">
    <source>
        <dbReference type="Proteomes" id="UP000092574"/>
    </source>
</evidence>
<organism evidence="7 8">
    <name type="scientific">Blautia pseudococcoides</name>
    <dbReference type="NCBI Taxonomy" id="1796616"/>
    <lineage>
        <taxon>Bacteria</taxon>
        <taxon>Bacillati</taxon>
        <taxon>Bacillota</taxon>
        <taxon>Clostridia</taxon>
        <taxon>Lachnospirales</taxon>
        <taxon>Lachnospiraceae</taxon>
        <taxon>Blautia</taxon>
    </lineage>
</organism>
<comment type="catalytic activity">
    <reaction evidence="4">
        <text>Hydrolysis of terminal non-reducing beta-D-galactose residues in beta-D-galactosides.</text>
        <dbReference type="EC" id="3.2.1.23"/>
    </reaction>
</comment>
<dbReference type="PRINTS" id="PR00742">
    <property type="entry name" value="GLHYDRLASE35"/>
</dbReference>
<keyword evidence="8" id="KW-1185">Reference proteome</keyword>
<sequence length="699" mass="80150">MAPVVRQVPWSIPEDGRMGFYLGYTYNKNYLIKDENPWFPVMGEIHYSRFREEFWEESLRKMKAGGITVAATYVFWIHHEEEEGTFVFEGCRNLKKFVELCRKTHMKLFLRIGPWCHGEVRNGGFPDWLMQKGFTLRCDDERYLAYVERFWTQIYEQVRGQMYEDGGPVIGIQIENEYGHVGGFSGEAGEQHMRTLKGLAEKTGFRVPLYTATGWGGAVTGGMLPVMAGYCEAPWDPRLTEIEANENYVFSGKRNDALVANDHHVCSELTFSPEDFPYLTAELGGGLQPTEHRRPVPTGTDIGAMSLAKLGSGVAMLGYYMYHGGSNPKGKFSTLQESKESGYPNNVPVVNYDFFAPIRQYGQISESYKEIKLLAMFLADFGDDMAKLPEEIAPADISPEDTHSLRTSWRHDDKHGYVFFNNYQRKRTMDAHRGVKLTGRCRDTVEFHEMDIPSGAYGFFPYHMKLGDKELASAAAIPLCRLEGSETCYVFYGDYEPFYCWKGEDAAWTLHLSRADALNAWKITLDRDYLILSDNYVWEEDGEVKVTGALHTKIKCYPDLSSGIPGFARCGRDGIFTVYERNQESSKTSAKFRLISEDEESRTYETEIQYAQDILDCILTFAYGGDKLEIYQEDELLNDYYYTGEPAELSLRYFDFPEKLLVKIYALREGHKRFLEKWPEMRNGTACELSVVSARDEIR</sequence>
<dbReference type="Pfam" id="PF01301">
    <property type="entry name" value="Glyco_hydro_35"/>
    <property type="match status" value="1"/>
</dbReference>
<reference evidence="7" key="1">
    <citation type="submission" date="2017-04" db="EMBL/GenBank/DDBJ databases">
        <title>Complete Genome Sequences of Twelve Strains of a Stable Defined Moderately Diverse Mouse Microbiota 2 (sDMDMm2).</title>
        <authorList>
            <person name="Uchimura Y."/>
            <person name="Wyss M."/>
            <person name="Brugiroux S."/>
            <person name="Limenitakis J.P."/>
            <person name="Stecher B."/>
            <person name="McCoy K.D."/>
            <person name="Macpherson A.J."/>
        </authorList>
    </citation>
    <scope>NUCLEOTIDE SEQUENCE</scope>
    <source>
        <strain evidence="7">YL58</strain>
    </source>
</reference>
<dbReference type="STRING" id="1796616.A4V09_17485"/>
<accession>A0A1C7IEC4</accession>
<dbReference type="EMBL" id="CP015405">
    <property type="protein sequence ID" value="ANU77378.2"/>
    <property type="molecule type" value="Genomic_DNA"/>
</dbReference>
<dbReference type="InterPro" id="IPR019801">
    <property type="entry name" value="Glyco_hydro_35_CS"/>
</dbReference>
<evidence type="ECO:0000313" key="7">
    <source>
        <dbReference type="EMBL" id="ANU77378.2"/>
    </source>
</evidence>
<evidence type="ECO:0000256" key="3">
    <source>
        <dbReference type="ARBA" id="ARBA00023295"/>
    </source>
</evidence>
<comment type="similarity">
    <text evidence="1 5">Belongs to the glycosyl hydrolase 35 family.</text>
</comment>
<dbReference type="InterPro" id="IPR017853">
    <property type="entry name" value="GH"/>
</dbReference>
<evidence type="ECO:0000256" key="5">
    <source>
        <dbReference type="RuleBase" id="RU003679"/>
    </source>
</evidence>
<feature type="domain" description="Glycoside hydrolase 35 catalytic" evidence="6">
    <location>
        <begin position="31"/>
        <end position="375"/>
    </location>
</feature>
<keyword evidence="2 4" id="KW-0378">Hydrolase</keyword>
<keyword evidence="3 4" id="KW-0326">Glycosidase</keyword>
<dbReference type="SUPFAM" id="SSF51445">
    <property type="entry name" value="(Trans)glycosidases"/>
    <property type="match status" value="1"/>
</dbReference>
<evidence type="ECO:0000256" key="2">
    <source>
        <dbReference type="ARBA" id="ARBA00022801"/>
    </source>
</evidence>
<name>A0A1C7IEC4_9FIRM</name>
<dbReference type="InterPro" id="IPR001944">
    <property type="entry name" value="Glycoside_Hdrlase_35"/>
</dbReference>
<gene>
    <name evidence="7" type="ORF">A4V09_17485</name>
</gene>
<protein>
    <recommendedName>
        <fullName evidence="4">Beta-galactosidase</fullName>
        <ecNumber evidence="4">3.2.1.23</ecNumber>
    </recommendedName>
</protein>
<evidence type="ECO:0000256" key="1">
    <source>
        <dbReference type="ARBA" id="ARBA00009809"/>
    </source>
</evidence>
<dbReference type="AlphaFoldDB" id="A0A1C7IEC4"/>
<dbReference type="InterPro" id="IPR031330">
    <property type="entry name" value="Gly_Hdrlase_35_cat"/>
</dbReference>
<dbReference type="PANTHER" id="PTHR23421">
    <property type="entry name" value="BETA-GALACTOSIDASE RELATED"/>
    <property type="match status" value="1"/>
</dbReference>